<name>A0ABR8W173_9MICO</name>
<reference evidence="2 3" key="1">
    <citation type="submission" date="2020-08" db="EMBL/GenBank/DDBJ databases">
        <title>A Genomic Blueprint of the Chicken Gut Microbiome.</title>
        <authorList>
            <person name="Gilroy R."/>
            <person name="Ravi A."/>
            <person name="Getino M."/>
            <person name="Pursley I."/>
            <person name="Horton D.L."/>
            <person name="Alikhan N.-F."/>
            <person name="Baker D."/>
            <person name="Gharbi K."/>
            <person name="Hall N."/>
            <person name="Watson M."/>
            <person name="Adriaenssens E.M."/>
            <person name="Foster-Nyarko E."/>
            <person name="Jarju S."/>
            <person name="Secka A."/>
            <person name="Antonio M."/>
            <person name="Oren A."/>
            <person name="Chaudhuri R."/>
            <person name="La Ragione R.M."/>
            <person name="Hildebrand F."/>
            <person name="Pallen M.J."/>
        </authorList>
    </citation>
    <scope>NUCLEOTIDE SEQUENCE [LARGE SCALE GENOMIC DNA]</scope>
    <source>
        <strain evidence="2 3">Re1</strain>
    </source>
</reference>
<organism evidence="2 3">
    <name type="scientific">Microbacterium commune</name>
    <dbReference type="NCBI Taxonomy" id="2762219"/>
    <lineage>
        <taxon>Bacteria</taxon>
        <taxon>Bacillati</taxon>
        <taxon>Actinomycetota</taxon>
        <taxon>Actinomycetes</taxon>
        <taxon>Micrococcales</taxon>
        <taxon>Microbacteriaceae</taxon>
        <taxon>Microbacterium</taxon>
    </lineage>
</organism>
<keyword evidence="3" id="KW-1185">Reference proteome</keyword>
<sequence>MVDFIVFLVLFLGGMWLLGASWEMPAWQGVAFSAGIILVSLAMAYVMRQRGSATRRTDSWGQRQK</sequence>
<evidence type="ECO:0000313" key="2">
    <source>
        <dbReference type="EMBL" id="MBD8010784.1"/>
    </source>
</evidence>
<comment type="caution">
    <text evidence="2">The sequence shown here is derived from an EMBL/GenBank/DDBJ whole genome shotgun (WGS) entry which is preliminary data.</text>
</comment>
<keyword evidence="1" id="KW-0812">Transmembrane</keyword>
<protein>
    <submittedName>
        <fullName evidence="2">Uncharacterized protein</fullName>
    </submittedName>
</protein>
<feature type="transmembrane region" description="Helical" evidence="1">
    <location>
        <begin position="29"/>
        <end position="47"/>
    </location>
</feature>
<keyword evidence="1" id="KW-1133">Transmembrane helix</keyword>
<dbReference type="Proteomes" id="UP000611521">
    <property type="component" value="Unassembled WGS sequence"/>
</dbReference>
<keyword evidence="1" id="KW-0472">Membrane</keyword>
<dbReference type="RefSeq" id="WP_071642404.1">
    <property type="nucleotide sequence ID" value="NZ_JACSPX010000001.1"/>
</dbReference>
<proteinExistence type="predicted"/>
<evidence type="ECO:0000313" key="3">
    <source>
        <dbReference type="Proteomes" id="UP000611521"/>
    </source>
</evidence>
<dbReference type="EMBL" id="JACSPX010000001">
    <property type="protein sequence ID" value="MBD8010784.1"/>
    <property type="molecule type" value="Genomic_DNA"/>
</dbReference>
<evidence type="ECO:0000256" key="1">
    <source>
        <dbReference type="SAM" id="Phobius"/>
    </source>
</evidence>
<accession>A0ABR8W173</accession>
<gene>
    <name evidence="2" type="ORF">H9633_00545</name>
</gene>